<dbReference type="EMBL" id="FQ311875">
    <property type="protein sequence ID" value="CBT77225.1"/>
    <property type="molecule type" value="Genomic_DNA"/>
</dbReference>
<name>A0ABP1U5I1_GLUAR</name>
<evidence type="ECO:0000313" key="3">
    <source>
        <dbReference type="Proteomes" id="UP000006878"/>
    </source>
</evidence>
<protein>
    <submittedName>
        <fullName evidence="2">Uncharacterized protein</fullName>
    </submittedName>
</protein>
<evidence type="ECO:0000256" key="1">
    <source>
        <dbReference type="SAM" id="MobiDB-lite"/>
    </source>
</evidence>
<reference evidence="3" key="1">
    <citation type="journal article" date="2010" name="PLoS ONE">
        <title>The Arthrobacter arilaitensis Re117 genome sequence reveals its genetic adaptation to the surface of cheese.</title>
        <authorList>
            <person name="Monnet C."/>
            <person name="Loux V."/>
            <person name="Gibrat J.F."/>
            <person name="Spinnler E."/>
            <person name="Barbe V."/>
            <person name="Vacherie B."/>
            <person name="Gavory F."/>
            <person name="Gourbeyre E."/>
            <person name="Siguier P."/>
            <person name="Chandler M."/>
            <person name="Elleuch R."/>
            <person name="Irlinger F."/>
            <person name="Vallaeys T."/>
        </authorList>
    </citation>
    <scope>NUCLEOTIDE SEQUENCE</scope>
    <source>
        <strain evidence="3">DSM 16368 / CIP 108037 / IAM 15318 / JCM 13566 / Re117</strain>
    </source>
</reference>
<feature type="compositionally biased region" description="Polar residues" evidence="1">
    <location>
        <begin position="34"/>
        <end position="47"/>
    </location>
</feature>
<gene>
    <name evidence="2" type="ordered locus">AARI_30230</name>
</gene>
<feature type="compositionally biased region" description="Basic and acidic residues" evidence="1">
    <location>
        <begin position="1"/>
        <end position="23"/>
    </location>
</feature>
<proteinExistence type="predicted"/>
<evidence type="ECO:0000313" key="2">
    <source>
        <dbReference type="EMBL" id="CBT77225.1"/>
    </source>
</evidence>
<accession>A0ABP1U5I1</accession>
<dbReference type="Proteomes" id="UP000006878">
    <property type="component" value="Chromosome"/>
</dbReference>
<keyword evidence="3" id="KW-1185">Reference proteome</keyword>
<sequence>MIPKSRESQSEDGEAHHRAEQARPGRLARAGQARPNTDETGSSQMRV</sequence>
<reference evidence="3" key="2">
    <citation type="submission" date="2010-07" db="EMBL/GenBank/DDBJ databases">
        <title>Complete genome sequence of Arthrobacter arilaitensis (strain DSM 16368 / CIP 108037 / JCM 13566 / Re117).</title>
        <authorList>
            <person name="Genoscope."/>
        </authorList>
    </citation>
    <scope>NUCLEOTIDE SEQUENCE [LARGE SCALE GENOMIC DNA]</scope>
    <source>
        <strain evidence="3">DSM 16368 / CIP 108037 / IAM 15318 / JCM 13566 / Re117</strain>
    </source>
</reference>
<feature type="region of interest" description="Disordered" evidence="1">
    <location>
        <begin position="1"/>
        <end position="47"/>
    </location>
</feature>
<organism evidence="2 3">
    <name type="scientific">Glutamicibacter arilaitensis (strain DSM 16368 / CIP 108037 / IAM 15318 / JCM 13566 / NCIMB 14258 / Re117)</name>
    <name type="common">Arthrobacter arilaitensis</name>
    <dbReference type="NCBI Taxonomy" id="861360"/>
    <lineage>
        <taxon>Bacteria</taxon>
        <taxon>Bacillati</taxon>
        <taxon>Actinomycetota</taxon>
        <taxon>Actinomycetes</taxon>
        <taxon>Micrococcales</taxon>
        <taxon>Micrococcaceae</taxon>
        <taxon>Glutamicibacter</taxon>
    </lineage>
</organism>